<dbReference type="InterPro" id="IPR003689">
    <property type="entry name" value="ZIP"/>
</dbReference>
<comment type="subcellular location">
    <subcellularLocation>
        <location evidence="1">Membrane</location>
        <topology evidence="1">Multi-pass membrane protein</topology>
    </subcellularLocation>
</comment>
<dbReference type="AlphaFoldDB" id="A0AAF5CVR6"/>
<accession>A0AAF5CVR6</accession>
<dbReference type="GO" id="GO:0005385">
    <property type="term" value="F:zinc ion transmembrane transporter activity"/>
    <property type="evidence" value="ECO:0007669"/>
    <property type="project" value="TreeGrafter"/>
</dbReference>
<dbReference type="WBParaSite" id="TCONS_00002649.p1">
    <property type="protein sequence ID" value="TCONS_00002649.p1"/>
    <property type="gene ID" value="XLOC_002481"/>
</dbReference>
<evidence type="ECO:0000256" key="3">
    <source>
        <dbReference type="ARBA" id="ARBA00022989"/>
    </source>
</evidence>
<proteinExistence type="predicted"/>
<keyword evidence="3 6" id="KW-1133">Transmembrane helix</keyword>
<evidence type="ECO:0000256" key="5">
    <source>
        <dbReference type="SAM" id="MobiDB-lite"/>
    </source>
</evidence>
<name>A0AAF5CVR6_STRER</name>
<feature type="transmembrane region" description="Helical" evidence="6">
    <location>
        <begin position="364"/>
        <end position="386"/>
    </location>
</feature>
<dbReference type="PANTHER" id="PTHR11040">
    <property type="entry name" value="ZINC/IRON TRANSPORTER"/>
    <property type="match status" value="1"/>
</dbReference>
<protein>
    <submittedName>
        <fullName evidence="8">Uncharacterized protein</fullName>
    </submittedName>
</protein>
<feature type="compositionally biased region" description="Polar residues" evidence="5">
    <location>
        <begin position="153"/>
        <end position="177"/>
    </location>
</feature>
<keyword evidence="2 6" id="KW-0812">Transmembrane</keyword>
<evidence type="ECO:0000256" key="1">
    <source>
        <dbReference type="ARBA" id="ARBA00004141"/>
    </source>
</evidence>
<feature type="region of interest" description="Disordered" evidence="5">
    <location>
        <begin position="148"/>
        <end position="200"/>
    </location>
</feature>
<evidence type="ECO:0000313" key="7">
    <source>
        <dbReference type="Proteomes" id="UP000035681"/>
    </source>
</evidence>
<evidence type="ECO:0000256" key="4">
    <source>
        <dbReference type="ARBA" id="ARBA00023136"/>
    </source>
</evidence>
<dbReference type="Pfam" id="PF02535">
    <property type="entry name" value="Zip"/>
    <property type="match status" value="1"/>
</dbReference>
<feature type="transmembrane region" description="Helical" evidence="6">
    <location>
        <begin position="12"/>
        <end position="35"/>
    </location>
</feature>
<feature type="transmembrane region" description="Helical" evidence="6">
    <location>
        <begin position="98"/>
        <end position="115"/>
    </location>
</feature>
<feature type="compositionally biased region" description="Basic and acidic residues" evidence="5">
    <location>
        <begin position="475"/>
        <end position="492"/>
    </location>
</feature>
<feature type="region of interest" description="Disordered" evidence="5">
    <location>
        <begin position="257"/>
        <end position="276"/>
    </location>
</feature>
<keyword evidence="4 6" id="KW-0472">Membrane</keyword>
<feature type="compositionally biased region" description="Low complexity" evidence="5">
    <location>
        <begin position="261"/>
        <end position="276"/>
    </location>
</feature>
<sequence length="492" mass="55292">MIRSKNMNDILIQALLALSLFLITLIISIIPLKIVSSFIKANDGKENGEMDKKHAWILSLLSCFAGGVFLATCLLDIFPHINENFNSFKKNANWDFHYPMPEFIACLGFFIIFFIEEITIKVFKNMDSLHGHTHYDDYNSDDEICYDDEDSHATNTPPHGTNNVSRLTEETTASSVETPEKEDEVKNISTNDNIISPNVNQSQGKRHISIICHDPDSVIDKLSINTLDSVKFKQSKDMIPDSSVISNVNNELEASRKSSKRSSFSLSTSKSGSIYGSSQYDEEYVEEIPPHYEEHINAVGNVLKSITFTLIISVHSVLEGFALGVQNKKISMYTLFASLVLHKGVEAFSVGLQVAKTNLKRKRFVIFSIMIYSLTTPLGALLGIILRSANFNIILKDGLIFVFESLAAGTFLYVTFFEILAHEKSNKFNTLKQLLAIFVGFLMISIVQILEQTLGTHSHEHEGGHRWNHSHQSHHLNEAHSDSSHEDHSHEV</sequence>
<dbReference type="PANTHER" id="PTHR11040:SF74">
    <property type="entry name" value="ZINC TRANSPORTER ZIP3"/>
    <property type="match status" value="1"/>
</dbReference>
<evidence type="ECO:0000256" key="2">
    <source>
        <dbReference type="ARBA" id="ARBA00022692"/>
    </source>
</evidence>
<dbReference type="GO" id="GO:0005886">
    <property type="term" value="C:plasma membrane"/>
    <property type="evidence" value="ECO:0007669"/>
    <property type="project" value="TreeGrafter"/>
</dbReference>
<keyword evidence="7" id="KW-1185">Reference proteome</keyword>
<feature type="transmembrane region" description="Helical" evidence="6">
    <location>
        <begin position="433"/>
        <end position="450"/>
    </location>
</feature>
<evidence type="ECO:0000313" key="8">
    <source>
        <dbReference type="WBParaSite" id="TCONS_00002649.p1"/>
    </source>
</evidence>
<feature type="compositionally biased region" description="Polar residues" evidence="5">
    <location>
        <begin position="187"/>
        <end position="200"/>
    </location>
</feature>
<feature type="region of interest" description="Disordered" evidence="5">
    <location>
        <begin position="460"/>
        <end position="492"/>
    </location>
</feature>
<dbReference type="Proteomes" id="UP000035681">
    <property type="component" value="Unplaced"/>
</dbReference>
<evidence type="ECO:0000256" key="6">
    <source>
        <dbReference type="SAM" id="Phobius"/>
    </source>
</evidence>
<feature type="transmembrane region" description="Helical" evidence="6">
    <location>
        <begin position="398"/>
        <end position="421"/>
    </location>
</feature>
<feature type="transmembrane region" description="Helical" evidence="6">
    <location>
        <begin position="56"/>
        <end position="78"/>
    </location>
</feature>
<reference evidence="8" key="1">
    <citation type="submission" date="2024-02" db="UniProtKB">
        <authorList>
            <consortium name="WormBaseParasite"/>
        </authorList>
    </citation>
    <scope>IDENTIFICATION</scope>
</reference>
<organism evidence="7 8">
    <name type="scientific">Strongyloides stercoralis</name>
    <name type="common">Threadworm</name>
    <dbReference type="NCBI Taxonomy" id="6248"/>
    <lineage>
        <taxon>Eukaryota</taxon>
        <taxon>Metazoa</taxon>
        <taxon>Ecdysozoa</taxon>
        <taxon>Nematoda</taxon>
        <taxon>Chromadorea</taxon>
        <taxon>Rhabditida</taxon>
        <taxon>Tylenchina</taxon>
        <taxon>Panagrolaimomorpha</taxon>
        <taxon>Strongyloidoidea</taxon>
        <taxon>Strongyloididae</taxon>
        <taxon>Strongyloides</taxon>
    </lineage>
</organism>